<keyword evidence="2" id="KW-0223">Dioxygenase</keyword>
<keyword evidence="6" id="KW-1185">Reference proteome</keyword>
<dbReference type="InterPro" id="IPR007803">
    <property type="entry name" value="Asp/Arg/Pro-Hydrxlase"/>
</dbReference>
<dbReference type="EMBL" id="JAALLT010000001">
    <property type="protein sequence ID" value="NGP75760.1"/>
    <property type="molecule type" value="Genomic_DNA"/>
</dbReference>
<dbReference type="Gene3D" id="2.60.120.330">
    <property type="entry name" value="B-lactam Antibiotic, Isopenicillin N Synthase, Chain"/>
    <property type="match status" value="1"/>
</dbReference>
<organism evidence="5 6">
    <name type="scientific">Halalkalibaculum roseum</name>
    <dbReference type="NCBI Taxonomy" id="2709311"/>
    <lineage>
        <taxon>Bacteria</taxon>
        <taxon>Pseudomonadati</taxon>
        <taxon>Balneolota</taxon>
        <taxon>Balneolia</taxon>
        <taxon>Balneolales</taxon>
        <taxon>Balneolaceae</taxon>
        <taxon>Halalkalibaculum</taxon>
    </lineage>
</organism>
<sequence>MNAFIEQFRKRRRNFVKDLGGKVLWKLERIMINHSKVSTDPFLDPYQFEWATFLEQNWRIIRAELDRILEYKERIPRFQDISEDQQSISKDDDWRTFFLYGFGYKAKINCSKCPETTRLIESIPDMTTAFFSILNPGKHIPEHRGVFKGFLRYHLGLKVPRQAENCRIRVDGETAHWKEGKGMLFDDTYQHEVWNDTNETRVVLLLDIKRPLRFPANVLNTMLINLIKHTGYVQDAKKNQEAWERKFETAIERTDPARKEAAKDYEKTIM</sequence>
<dbReference type="RefSeq" id="WP_165139350.1">
    <property type="nucleotide sequence ID" value="NZ_JAALLT010000001.1"/>
</dbReference>
<comment type="caution">
    <text evidence="5">The sequence shown here is derived from an EMBL/GenBank/DDBJ whole genome shotgun (WGS) entry which is preliminary data.</text>
</comment>
<name>A0A6M1SSD9_9BACT</name>
<dbReference type="PANTHER" id="PTHR46332:SF5">
    <property type="entry name" value="ASPARTATE BETA-HYDROXYLASE DOMAIN CONTAINING 2"/>
    <property type="match status" value="1"/>
</dbReference>
<dbReference type="Pfam" id="PF05118">
    <property type="entry name" value="Asp_Arg_Hydrox"/>
    <property type="match status" value="1"/>
</dbReference>
<evidence type="ECO:0000313" key="6">
    <source>
        <dbReference type="Proteomes" id="UP000473278"/>
    </source>
</evidence>
<accession>A0A6M1SSD9</accession>
<dbReference type="InterPro" id="IPR027443">
    <property type="entry name" value="IPNS-like_sf"/>
</dbReference>
<dbReference type="PANTHER" id="PTHR46332">
    <property type="entry name" value="ASPARTATE BETA-HYDROXYLASE DOMAIN-CONTAINING PROTEIN 2"/>
    <property type="match status" value="1"/>
</dbReference>
<dbReference type="AlphaFoldDB" id="A0A6M1SSD9"/>
<evidence type="ECO:0000259" key="4">
    <source>
        <dbReference type="Pfam" id="PF05118"/>
    </source>
</evidence>
<reference evidence="5 6" key="1">
    <citation type="submission" date="2020-02" db="EMBL/GenBank/DDBJ databases">
        <title>Balneolaceae bacterium YR4-1, complete genome.</title>
        <authorList>
            <person name="Li Y."/>
            <person name="Wu S."/>
        </authorList>
    </citation>
    <scope>NUCLEOTIDE SEQUENCE [LARGE SCALE GENOMIC DNA]</scope>
    <source>
        <strain evidence="5 6">YR4-1</strain>
    </source>
</reference>
<protein>
    <submittedName>
        <fullName evidence="5">Aspartyl/asparaginyl beta-hydroxylase domain-containing protein</fullName>
    </submittedName>
</protein>
<dbReference type="Proteomes" id="UP000473278">
    <property type="component" value="Unassembled WGS sequence"/>
</dbReference>
<evidence type="ECO:0000313" key="5">
    <source>
        <dbReference type="EMBL" id="NGP75760.1"/>
    </source>
</evidence>
<dbReference type="GO" id="GO:0051213">
    <property type="term" value="F:dioxygenase activity"/>
    <property type="evidence" value="ECO:0007669"/>
    <property type="project" value="UniProtKB-KW"/>
</dbReference>
<comment type="similarity">
    <text evidence="1">Belongs to the aspartyl/asparaginyl beta-hydroxylase family.</text>
</comment>
<keyword evidence="3" id="KW-0560">Oxidoreductase</keyword>
<gene>
    <name evidence="5" type="ORF">G3570_03895</name>
</gene>
<evidence type="ECO:0000256" key="3">
    <source>
        <dbReference type="ARBA" id="ARBA00023002"/>
    </source>
</evidence>
<evidence type="ECO:0000256" key="2">
    <source>
        <dbReference type="ARBA" id="ARBA00022964"/>
    </source>
</evidence>
<dbReference type="GO" id="GO:0016020">
    <property type="term" value="C:membrane"/>
    <property type="evidence" value="ECO:0007669"/>
    <property type="project" value="TreeGrafter"/>
</dbReference>
<evidence type="ECO:0000256" key="1">
    <source>
        <dbReference type="ARBA" id="ARBA00007730"/>
    </source>
</evidence>
<dbReference type="InterPro" id="IPR051821">
    <property type="entry name" value="Asp/Asn_beta-hydroxylase"/>
</dbReference>
<proteinExistence type="inferred from homology"/>
<feature type="domain" description="Aspartyl/asparaginy/proline hydroxylase" evidence="4">
    <location>
        <begin position="55"/>
        <end position="211"/>
    </location>
</feature>
<dbReference type="SUPFAM" id="SSF51197">
    <property type="entry name" value="Clavaminate synthase-like"/>
    <property type="match status" value="1"/>
</dbReference>